<comment type="caution">
    <text evidence="3">The sequence shown here is derived from an EMBL/GenBank/DDBJ whole genome shotgun (WGS) entry which is preliminary data.</text>
</comment>
<proteinExistence type="predicted"/>
<dbReference type="AlphaFoldDB" id="A0A229S0V0"/>
<dbReference type="OrthoDB" id="3626646at2"/>
<sequence>MIIKSRLLKLAGLSLALAVTVSGCSQEKPGNATPESTPSKPASQSQSSGPADVFGGLKACDLLEPTTTPKGFDPPEVETYESDNGCATEKSGFASVSIYLVSKAGIDQLSAGQGTKVPTKVGDREAVEIPGDSGTQACTVAIAVTPTSRMTASTSLNRGTNEEACALARELATAAEPKLPRGN</sequence>
<feature type="compositionally biased region" description="Polar residues" evidence="1">
    <location>
        <begin position="33"/>
        <end position="49"/>
    </location>
</feature>
<evidence type="ECO:0000256" key="2">
    <source>
        <dbReference type="SAM" id="SignalP"/>
    </source>
</evidence>
<gene>
    <name evidence="3" type="ORF">CFP75_10315</name>
</gene>
<dbReference type="InterPro" id="IPR024520">
    <property type="entry name" value="DUF3558"/>
</dbReference>
<evidence type="ECO:0000313" key="3">
    <source>
        <dbReference type="EMBL" id="OXM52553.1"/>
    </source>
</evidence>
<feature type="region of interest" description="Disordered" evidence="1">
    <location>
        <begin position="66"/>
        <end position="85"/>
    </location>
</feature>
<feature type="signal peptide" evidence="2">
    <location>
        <begin position="1"/>
        <end position="25"/>
    </location>
</feature>
<feature type="chain" id="PRO_5039199816" evidence="2">
    <location>
        <begin position="26"/>
        <end position="183"/>
    </location>
</feature>
<name>A0A229S0V0_AMYAL</name>
<protein>
    <submittedName>
        <fullName evidence="3">DUF3558 domain-containing protein</fullName>
    </submittedName>
</protein>
<organism evidence="3 4">
    <name type="scientific">Amycolatopsis alba DSM 44262</name>
    <dbReference type="NCBI Taxonomy" id="1125972"/>
    <lineage>
        <taxon>Bacteria</taxon>
        <taxon>Bacillati</taxon>
        <taxon>Actinomycetota</taxon>
        <taxon>Actinomycetes</taxon>
        <taxon>Pseudonocardiales</taxon>
        <taxon>Pseudonocardiaceae</taxon>
        <taxon>Amycolatopsis</taxon>
    </lineage>
</organism>
<dbReference type="Pfam" id="PF12079">
    <property type="entry name" value="DUF3558"/>
    <property type="match status" value="1"/>
</dbReference>
<keyword evidence="4" id="KW-1185">Reference proteome</keyword>
<feature type="region of interest" description="Disordered" evidence="1">
    <location>
        <begin position="24"/>
        <end position="53"/>
    </location>
</feature>
<keyword evidence="2" id="KW-0732">Signal</keyword>
<accession>A0A229S0V0</accession>
<dbReference type="PROSITE" id="PS51257">
    <property type="entry name" value="PROKAR_LIPOPROTEIN"/>
    <property type="match status" value="1"/>
</dbReference>
<dbReference type="EMBL" id="NMQU01000026">
    <property type="protein sequence ID" value="OXM52553.1"/>
    <property type="molecule type" value="Genomic_DNA"/>
</dbReference>
<reference evidence="3 4" key="1">
    <citation type="submission" date="2017-07" db="EMBL/GenBank/DDBJ databases">
        <title>Amycolatopsis alba DSM 44262 Genome sequencing and assembly.</title>
        <authorList>
            <person name="Kaur N."/>
            <person name="Mayilraj S."/>
        </authorList>
    </citation>
    <scope>NUCLEOTIDE SEQUENCE [LARGE SCALE GENOMIC DNA]</scope>
    <source>
        <strain evidence="3 4">DSM 44262</strain>
    </source>
</reference>
<dbReference type="Proteomes" id="UP000215563">
    <property type="component" value="Unassembled WGS sequence"/>
</dbReference>
<evidence type="ECO:0000256" key="1">
    <source>
        <dbReference type="SAM" id="MobiDB-lite"/>
    </source>
</evidence>
<evidence type="ECO:0000313" key="4">
    <source>
        <dbReference type="Proteomes" id="UP000215563"/>
    </source>
</evidence>
<dbReference type="RefSeq" id="WP_020633059.1">
    <property type="nucleotide sequence ID" value="NZ_KB913032.1"/>
</dbReference>